<accession>A0ABP7ZZP7</accession>
<comment type="caution">
    <text evidence="1">The sequence shown here is derived from an EMBL/GenBank/DDBJ whole genome shotgun (WGS) entry which is preliminary data.</text>
</comment>
<protein>
    <submittedName>
        <fullName evidence="1">Uncharacterized protein</fullName>
    </submittedName>
</protein>
<keyword evidence="2" id="KW-1185">Reference proteome</keyword>
<organism evidence="1 2">
    <name type="scientific">Gryllotalpicola koreensis</name>
    <dbReference type="NCBI Taxonomy" id="993086"/>
    <lineage>
        <taxon>Bacteria</taxon>
        <taxon>Bacillati</taxon>
        <taxon>Actinomycetota</taxon>
        <taxon>Actinomycetes</taxon>
        <taxon>Micrococcales</taxon>
        <taxon>Microbacteriaceae</taxon>
        <taxon>Gryllotalpicola</taxon>
    </lineage>
</organism>
<sequence length="119" mass="13452">MWAATQFQLFGPEAGNLLNNIRGIGLVQDGACWHFTLSGEQQPFEDPAAYGSRRVRERFTTEMLDEYCRALGLRVFDESFYSGEAYLVEHSPAKFPPDAGRLVFDLDEARTWLGISEQA</sequence>
<evidence type="ECO:0000313" key="2">
    <source>
        <dbReference type="Proteomes" id="UP001501079"/>
    </source>
</evidence>
<evidence type="ECO:0000313" key="1">
    <source>
        <dbReference type="EMBL" id="GAA4174186.1"/>
    </source>
</evidence>
<proteinExistence type="predicted"/>
<name>A0ABP7ZZP7_9MICO</name>
<dbReference type="EMBL" id="BAABBW010000003">
    <property type="protein sequence ID" value="GAA4174186.1"/>
    <property type="molecule type" value="Genomic_DNA"/>
</dbReference>
<reference evidence="2" key="1">
    <citation type="journal article" date="2019" name="Int. J. Syst. Evol. Microbiol.">
        <title>The Global Catalogue of Microorganisms (GCM) 10K type strain sequencing project: providing services to taxonomists for standard genome sequencing and annotation.</title>
        <authorList>
            <consortium name="The Broad Institute Genomics Platform"/>
            <consortium name="The Broad Institute Genome Sequencing Center for Infectious Disease"/>
            <person name="Wu L."/>
            <person name="Ma J."/>
        </authorList>
    </citation>
    <scope>NUCLEOTIDE SEQUENCE [LARGE SCALE GENOMIC DNA]</scope>
    <source>
        <strain evidence="2">JCM 17591</strain>
    </source>
</reference>
<dbReference type="Proteomes" id="UP001501079">
    <property type="component" value="Unassembled WGS sequence"/>
</dbReference>
<gene>
    <name evidence="1" type="ORF">GCM10022287_17670</name>
</gene>